<comment type="similarity">
    <text evidence="2">Belongs to the TrbI/VirB10 family.</text>
</comment>
<organism evidence="9 10">
    <name type="scientific">Methylocystis heyeri</name>
    <dbReference type="NCBI Taxonomy" id="391905"/>
    <lineage>
        <taxon>Bacteria</taxon>
        <taxon>Pseudomonadati</taxon>
        <taxon>Pseudomonadota</taxon>
        <taxon>Alphaproteobacteria</taxon>
        <taxon>Hyphomicrobiales</taxon>
        <taxon>Methylocystaceae</taxon>
        <taxon>Methylocystis</taxon>
    </lineage>
</organism>
<dbReference type="CDD" id="cd16429">
    <property type="entry name" value="VirB10"/>
    <property type="match status" value="1"/>
</dbReference>
<comment type="subcellular location">
    <subcellularLocation>
        <location evidence="1">Cell membrane</location>
        <topology evidence="1">Single-pass membrane protein</topology>
    </subcellularLocation>
</comment>
<feature type="region of interest" description="Disordered" evidence="7">
    <location>
        <begin position="421"/>
        <end position="453"/>
    </location>
</feature>
<evidence type="ECO:0000256" key="7">
    <source>
        <dbReference type="SAM" id="MobiDB-lite"/>
    </source>
</evidence>
<keyword evidence="3" id="KW-1003">Cell membrane</keyword>
<evidence type="ECO:0000256" key="2">
    <source>
        <dbReference type="ARBA" id="ARBA00010265"/>
    </source>
</evidence>
<feature type="compositionally biased region" description="Polar residues" evidence="7">
    <location>
        <begin position="444"/>
        <end position="453"/>
    </location>
</feature>
<dbReference type="Gene3D" id="2.40.128.260">
    <property type="entry name" value="Type IV secretion system, VirB10/TraB/TrbI"/>
    <property type="match status" value="2"/>
</dbReference>
<dbReference type="AlphaFoldDB" id="A0A6B8KM12"/>
<evidence type="ECO:0000256" key="8">
    <source>
        <dbReference type="SAM" id="Phobius"/>
    </source>
</evidence>
<keyword evidence="10" id="KW-1185">Reference proteome</keyword>
<reference evidence="9 10" key="1">
    <citation type="submission" date="2019-11" db="EMBL/GenBank/DDBJ databases">
        <title>The genome sequence of Methylocystis heyeri.</title>
        <authorList>
            <person name="Oshkin I.Y."/>
            <person name="Miroshnikov K."/>
            <person name="Dedysh S.N."/>
        </authorList>
    </citation>
    <scope>NUCLEOTIDE SEQUENCE [LARGE SCALE GENOMIC DNA]</scope>
    <source>
        <strain evidence="9 10">H2</strain>
        <plasmid evidence="9 10">unnamed1</plasmid>
    </source>
</reference>
<sequence>MAADFDEESRLANETVTRQASNPSVMVAMVMAAVLALILGLVWYTSSKKGGKPQNAGEESFATARLQPGVSFDKPPPKPEENRFVIAPPPPAAATVVAPPTGVVVQQAPVDDSEARRLAELERLRKEEVARREARLRSPMLVVNDREGTASVDGSAHLTAEEKEGDANRRFLKNAENDVVRARATKNHRTDALVPQGFMIKGILETAISSDLPGNVRATTTEDVYSFDGRRVLIPKGTMLTGEYRSGLNRGQSRIFIVWTRMLRADGVSLMLGSYGTDSLGRSGLTGEVDKHFLDRFGNAALLTITGGVAQFVAQLGQNNQNQASNQTYAFDPTTGTLIPIGGGSSQNQIALNARSIGAQTMSQSVQKMAEEALKDEIHIPPTIYVDQGTRIIVFVKRDLDFEDLYPDPVKEALYELKHPNRRARGDRDPSLGVPAGVLPPSGGANSSMVTKP</sequence>
<dbReference type="Proteomes" id="UP000309061">
    <property type="component" value="Plasmid unnamed1"/>
</dbReference>
<dbReference type="KEGG" id="mhey:H2LOC_021080"/>
<evidence type="ECO:0000256" key="3">
    <source>
        <dbReference type="ARBA" id="ARBA00022475"/>
    </source>
</evidence>
<dbReference type="NCBIfam" id="NF038091">
    <property type="entry name" value="T4SS_VirB10"/>
    <property type="match status" value="1"/>
</dbReference>
<evidence type="ECO:0000256" key="4">
    <source>
        <dbReference type="ARBA" id="ARBA00022692"/>
    </source>
</evidence>
<dbReference type="OrthoDB" id="9807354at2"/>
<dbReference type="InterPro" id="IPR005498">
    <property type="entry name" value="T4SS_VirB10/TraB/TrbI"/>
</dbReference>
<gene>
    <name evidence="9" type="ORF">H2LOC_021080</name>
</gene>
<keyword evidence="9" id="KW-0614">Plasmid</keyword>
<proteinExistence type="inferred from homology"/>
<dbReference type="Pfam" id="PF03743">
    <property type="entry name" value="TrbI"/>
    <property type="match status" value="1"/>
</dbReference>
<dbReference type="InterPro" id="IPR047695">
    <property type="entry name" value="T4SS_VirB10/PtlG"/>
</dbReference>
<dbReference type="RefSeq" id="WP_136498189.1">
    <property type="nucleotide sequence ID" value="NZ_CP046053.1"/>
</dbReference>
<evidence type="ECO:0000256" key="1">
    <source>
        <dbReference type="ARBA" id="ARBA00004162"/>
    </source>
</evidence>
<keyword evidence="5 8" id="KW-1133">Transmembrane helix</keyword>
<evidence type="ECO:0000313" key="9">
    <source>
        <dbReference type="EMBL" id="QGM48281.1"/>
    </source>
</evidence>
<feature type="transmembrane region" description="Helical" evidence="8">
    <location>
        <begin position="25"/>
        <end position="44"/>
    </location>
</feature>
<protein>
    <submittedName>
        <fullName evidence="9">Conjugal transfer protein</fullName>
    </submittedName>
</protein>
<evidence type="ECO:0000256" key="5">
    <source>
        <dbReference type="ARBA" id="ARBA00022989"/>
    </source>
</evidence>
<dbReference type="InterPro" id="IPR042217">
    <property type="entry name" value="T4SS_VirB10/TrbI"/>
</dbReference>
<evidence type="ECO:0000256" key="6">
    <source>
        <dbReference type="ARBA" id="ARBA00023136"/>
    </source>
</evidence>
<name>A0A6B8KM12_9HYPH</name>
<keyword evidence="6 8" id="KW-0472">Membrane</keyword>
<geneLocation type="plasmid" evidence="9">
    <name>unnamed1</name>
</geneLocation>
<evidence type="ECO:0000313" key="10">
    <source>
        <dbReference type="Proteomes" id="UP000309061"/>
    </source>
</evidence>
<accession>A0A6B8KM12</accession>
<dbReference type="GO" id="GO:0005886">
    <property type="term" value="C:plasma membrane"/>
    <property type="evidence" value="ECO:0007669"/>
    <property type="project" value="UniProtKB-SubCell"/>
</dbReference>
<keyword evidence="4 8" id="KW-0812">Transmembrane</keyword>
<dbReference type="EMBL" id="CP046053">
    <property type="protein sequence ID" value="QGM48281.1"/>
    <property type="molecule type" value="Genomic_DNA"/>
</dbReference>
<feature type="compositionally biased region" description="Basic and acidic residues" evidence="7">
    <location>
        <begin position="421"/>
        <end position="430"/>
    </location>
</feature>